<evidence type="ECO:0000313" key="4">
    <source>
        <dbReference type="EMBL" id="BFM41901.1"/>
    </source>
</evidence>
<dbReference type="NCBIfam" id="TIGR04131">
    <property type="entry name" value="Bac_Flav_CTERM"/>
    <property type="match status" value="1"/>
</dbReference>
<evidence type="ECO:0000256" key="1">
    <source>
        <dbReference type="SAM" id="SignalP"/>
    </source>
</evidence>
<evidence type="ECO:0000259" key="3">
    <source>
        <dbReference type="Pfam" id="PF25778"/>
    </source>
</evidence>
<name>A0AAT9GXD6_9FLAO</name>
<feature type="domain" description="Ig-like" evidence="2">
    <location>
        <begin position="805"/>
        <end position="873"/>
    </location>
</feature>
<keyword evidence="1" id="KW-0732">Signal</keyword>
<dbReference type="InterPro" id="IPR010620">
    <property type="entry name" value="SBBP_repeat"/>
</dbReference>
<dbReference type="SUPFAM" id="SSF101898">
    <property type="entry name" value="NHL repeat"/>
    <property type="match status" value="1"/>
</dbReference>
<dbReference type="Pfam" id="PF25778">
    <property type="entry name" value="DUF7948"/>
    <property type="match status" value="1"/>
</dbReference>
<dbReference type="PANTHER" id="PTHR35580:SF1">
    <property type="entry name" value="PHYTASE-LIKE DOMAIN-CONTAINING PROTEIN"/>
    <property type="match status" value="1"/>
</dbReference>
<dbReference type="RefSeq" id="WP_369617150.1">
    <property type="nucleotide sequence ID" value="NZ_AP031573.1"/>
</dbReference>
<reference evidence="4" key="1">
    <citation type="submission" date="2024-05" db="EMBL/GenBank/DDBJ databases">
        <title>Whole-Genome Sequence of CFS9, a Potential Fish Probiotic Isolated from the Body Surface of Silurus asotus.</title>
        <authorList>
            <person name="Kojima M."/>
            <person name="Tobioka K."/>
            <person name="Yokota K."/>
            <person name="Nakatani H."/>
            <person name="Hori K."/>
            <person name="Tamaru Y."/>
            <person name="Okazaki F."/>
        </authorList>
    </citation>
    <scope>NUCLEOTIDE SEQUENCE</scope>
    <source>
        <strain evidence="4">CFS9</strain>
    </source>
</reference>
<evidence type="ECO:0008006" key="5">
    <source>
        <dbReference type="Google" id="ProtNLM"/>
    </source>
</evidence>
<dbReference type="Pfam" id="PF13585">
    <property type="entry name" value="CHU_C"/>
    <property type="match status" value="1"/>
</dbReference>
<feature type="domain" description="Ig-like" evidence="2">
    <location>
        <begin position="879"/>
        <end position="951"/>
    </location>
</feature>
<gene>
    <name evidence="4" type="ORF">CFS9_05420</name>
</gene>
<dbReference type="InterPro" id="IPR013783">
    <property type="entry name" value="Ig-like_fold"/>
</dbReference>
<sequence>MKQRLLLFFFLFTFQLFSQNTSPSIGFKENKGQIIDQKGKPNTAVKYLLNTNGLNVQLKKNGFSYDVYEVKKTPRRQTPKTAKTLPHLIPEKDNEENPEFDLEYTFHRIDIDFVNSNSKVELVTEKKSTDFDNYYNIPNKPEGITGVYQYKQITYKNIYPNIDVVFTIPNDPKKVVEYNFVIHPKGKISDIQLKFNGAETDLVDNKIQMNVRFGKMEETLPASWIEDGNSKKEIAVGYRKIKKNVYGFDSTDPVNGKTIVIDPVPTRLWGTFYGDHTGSAQVLSPSSISTDSFGNAYVSGSTNALNSSYASAGAHQTIPSSVYLNGIIEKFDPNGNRLWGTYYGGQNYCGITDIKIDFQDNVIVTGTTQDQTNISTAGSYKSNLGGYQDAFLVKFNSSGVRLWGTYFGGEYQDSGFAIDVDHNNNIYMIGLTTSTTGIAINSKFQTHINVDPAFSNTIDGFLTKFESSGNLIWSSYVGGENRDIFNDIVVKNNYLIIGGYTYSFNNISTAGVFQELHNPITHPDGVLYKFSLTGERIWSTYYGGEQIDEIHAVEVDDEDNIYIGGETASNNNITTSGSFESSNTFSYKGFFAKLNTNGQRIWGSYLGENHIYSIVFRNNSIYFGATNFGFANSKLTNACSYRSNKHFERYIAKFSKEADFIWGTDIGGDAHHSPTKIVLDKNNNIFVSGISSENNGIADASSYQSNIIGFHNYFLMKFEESTTNSIPNITSNSPVCIDKTLELKASGGTSYLWTGPNGFTSTDQNPTITNTTTANGGEYICVISGTDVCNGTKKTNVIIQSTQPPTGDANQQFCTGQNPTIANIQVNGNNVKWYDSLHNGSSLVETTNLVNGKTYYASQTVNNCEGPRLGITVSLVDTPTAPTAIDQQSFCKKENKTLNDLQITGQNIKWYDTGFSPTALPNSTLLENNKTYYASQTIGCESDRTPILVKIHNTPLPAGNNNQQFCIDDISTIEDIAITGTTLKWYDSPINGNILQETTLLENQTYYVTQTLDNCESERLAITVKIQDTQKPIADSRQTFCFQQNASIKNINIIGQNIKWFESNSSTATLLESTPLKNGSTYYASQTIANCESDRISIAINILEATNQNCIHLIEELPFPKFFTPNNDGYNDTWTIDFGYLAPNTVIQIFDRYGKFIKEITKDAFWDGTYLGKNEPTSDYWFTATRSNGKEYRGHFTLKR</sequence>
<dbReference type="Pfam" id="PF06739">
    <property type="entry name" value="SBBP"/>
    <property type="match status" value="2"/>
</dbReference>
<evidence type="ECO:0000259" key="2">
    <source>
        <dbReference type="Pfam" id="PF19081"/>
    </source>
</evidence>
<dbReference type="AlphaFoldDB" id="A0AAT9GXD6"/>
<feature type="domain" description="DUF7948" evidence="3">
    <location>
        <begin position="27"/>
        <end position="264"/>
    </location>
</feature>
<feature type="chain" id="PRO_5043995065" description="Gliding motility-associated C-terminal domain-containing protein" evidence="1">
    <location>
        <begin position="19"/>
        <end position="1200"/>
    </location>
</feature>
<feature type="signal peptide" evidence="1">
    <location>
        <begin position="1"/>
        <end position="18"/>
    </location>
</feature>
<dbReference type="Pfam" id="PF19081">
    <property type="entry name" value="Ig_7"/>
    <property type="match status" value="3"/>
</dbReference>
<dbReference type="EMBL" id="AP031573">
    <property type="protein sequence ID" value="BFM41901.1"/>
    <property type="molecule type" value="Genomic_DNA"/>
</dbReference>
<dbReference type="InterPro" id="IPR057708">
    <property type="entry name" value="DUF7948"/>
</dbReference>
<dbReference type="InterPro" id="IPR026341">
    <property type="entry name" value="T9SS_type_B"/>
</dbReference>
<dbReference type="PANTHER" id="PTHR35580">
    <property type="entry name" value="CELL SURFACE GLYCOPROTEIN (S-LAYER PROTEIN)-LIKE PROTEIN"/>
    <property type="match status" value="1"/>
</dbReference>
<feature type="domain" description="Ig-like" evidence="2">
    <location>
        <begin position="958"/>
        <end position="1026"/>
    </location>
</feature>
<protein>
    <recommendedName>
        <fullName evidence="5">Gliding motility-associated C-terminal domain-containing protein</fullName>
    </recommendedName>
</protein>
<proteinExistence type="predicted"/>
<organism evidence="4">
    <name type="scientific">Flavobacterium sp. CFS9</name>
    <dbReference type="NCBI Taxonomy" id="3143118"/>
    <lineage>
        <taxon>Bacteria</taxon>
        <taxon>Pseudomonadati</taxon>
        <taxon>Bacteroidota</taxon>
        <taxon>Flavobacteriia</taxon>
        <taxon>Flavobacteriales</taxon>
        <taxon>Flavobacteriaceae</taxon>
        <taxon>Flavobacterium</taxon>
    </lineage>
</organism>
<accession>A0AAT9GXD6</accession>
<dbReference type="InterPro" id="IPR044023">
    <property type="entry name" value="Ig_7"/>
</dbReference>
<dbReference type="InterPro" id="IPR052918">
    <property type="entry name" value="Motility_Chemotaxis_Reg"/>
</dbReference>
<dbReference type="Gene3D" id="2.60.40.10">
    <property type="entry name" value="Immunoglobulins"/>
    <property type="match status" value="1"/>
</dbReference>